<dbReference type="EMBL" id="BAABDI010000017">
    <property type="protein sequence ID" value="GAA3979023.1"/>
    <property type="molecule type" value="Genomic_DNA"/>
</dbReference>
<dbReference type="PROSITE" id="PS51257">
    <property type="entry name" value="PROKAR_LIPOPROTEIN"/>
    <property type="match status" value="1"/>
</dbReference>
<protein>
    <submittedName>
        <fullName evidence="2">Uncharacterized protein</fullName>
    </submittedName>
</protein>
<organism evidence="2 3">
    <name type="scientific">Hymenobacter antarcticus</name>
    <dbReference type="NCBI Taxonomy" id="486270"/>
    <lineage>
        <taxon>Bacteria</taxon>
        <taxon>Pseudomonadati</taxon>
        <taxon>Bacteroidota</taxon>
        <taxon>Cytophagia</taxon>
        <taxon>Cytophagales</taxon>
        <taxon>Hymenobacteraceae</taxon>
        <taxon>Hymenobacter</taxon>
    </lineage>
</organism>
<proteinExistence type="predicted"/>
<keyword evidence="3" id="KW-1185">Reference proteome</keyword>
<evidence type="ECO:0000313" key="3">
    <source>
        <dbReference type="Proteomes" id="UP001501556"/>
    </source>
</evidence>
<gene>
    <name evidence="2" type="ORF">GCM10022407_25140</name>
</gene>
<dbReference type="RefSeq" id="WP_345124912.1">
    <property type="nucleotide sequence ID" value="NZ_BAABDI010000017.1"/>
</dbReference>
<dbReference type="Proteomes" id="UP001501556">
    <property type="component" value="Unassembled WGS sequence"/>
</dbReference>
<feature type="chain" id="PRO_5046336874" evidence="1">
    <location>
        <begin position="19"/>
        <end position="339"/>
    </location>
</feature>
<accession>A0ABP7Q9T9</accession>
<feature type="signal peptide" evidence="1">
    <location>
        <begin position="1"/>
        <end position="18"/>
    </location>
</feature>
<reference evidence="3" key="1">
    <citation type="journal article" date="2019" name="Int. J. Syst. Evol. Microbiol.">
        <title>The Global Catalogue of Microorganisms (GCM) 10K type strain sequencing project: providing services to taxonomists for standard genome sequencing and annotation.</title>
        <authorList>
            <consortium name="The Broad Institute Genomics Platform"/>
            <consortium name="The Broad Institute Genome Sequencing Center for Infectious Disease"/>
            <person name="Wu L."/>
            <person name="Ma J."/>
        </authorList>
    </citation>
    <scope>NUCLEOTIDE SEQUENCE [LARGE SCALE GENOMIC DNA]</scope>
    <source>
        <strain evidence="3">JCM 17217</strain>
    </source>
</reference>
<sequence length="339" mass="37008">MRFRPLLLLLPVLLGACAKTETPVRLDFIGTTGLTSGNRTVQPNDTLTTRAYAESRANDLRRLRITVKYEPTRNPIIYPSPISSYDPSKTPNDDALAYLDSVLTVASPPTATFTGRELLLPNQFVARATSGTELWQYTATDTDGQSASRALRVTVRKTDSARVYHSYTALLRPVVPTTPAAAAPVRDRARVFLNLRTGLLLPKYALINNENSLQANQLLIDLICLTRSNTVNLSAPAASRVLQLNATTWPAANRRATRLRRTSLSTTEFSAINTNALLATAFSNGTRFTDSLSTGTLTKGQVIAFRTIEDNTERTGLLLVSDLVLGTAPTLTCTVRVQK</sequence>
<evidence type="ECO:0000256" key="1">
    <source>
        <dbReference type="SAM" id="SignalP"/>
    </source>
</evidence>
<keyword evidence="1" id="KW-0732">Signal</keyword>
<comment type="caution">
    <text evidence="2">The sequence shown here is derived from an EMBL/GenBank/DDBJ whole genome shotgun (WGS) entry which is preliminary data.</text>
</comment>
<evidence type="ECO:0000313" key="2">
    <source>
        <dbReference type="EMBL" id="GAA3979023.1"/>
    </source>
</evidence>
<name>A0ABP7Q9T9_9BACT</name>